<dbReference type="PROSITE" id="PS50006">
    <property type="entry name" value="FHA_DOMAIN"/>
    <property type="match status" value="1"/>
</dbReference>
<evidence type="ECO:0000313" key="4">
    <source>
        <dbReference type="Proteomes" id="UP000075502"/>
    </source>
</evidence>
<protein>
    <recommendedName>
        <fullName evidence="2">FHA domain-containing protein</fullName>
    </recommendedName>
</protein>
<dbReference type="AlphaFoldDB" id="A0A150TEI3"/>
<dbReference type="Proteomes" id="UP000075502">
    <property type="component" value="Unassembled WGS sequence"/>
</dbReference>
<sequence>MPAPRCIVEVRWGKLAGTKVAIDPGNTLRVGRGDMAQLAVRHYPRLSAVHFELAWDGARCTLRDLRSATGTQLNGEPVAEAEVEHGAWIRAGEADFMVYFEAHTPPPDGDEDEVDEDERRRRARRQRLAERALGRLRDESSRVPLYAVLDAARDDRILELLRESVERHQSLYEGPPGEPLEDVAPYLAGPMDSSSTLLSRLVLEGWGRRWGIYCTSREPFREVRRHFRRFLMVELETSGERVYFRFYDPGVMSVFAPTCTPLQIEEMLGESERILYELPDHGLASIDAELATATRMARASEAADAPSEG</sequence>
<gene>
    <name evidence="3" type="ORF">BE21_53415</name>
</gene>
<organism evidence="3 4">
    <name type="scientific">Sorangium cellulosum</name>
    <name type="common">Polyangium cellulosum</name>
    <dbReference type="NCBI Taxonomy" id="56"/>
    <lineage>
        <taxon>Bacteria</taxon>
        <taxon>Pseudomonadati</taxon>
        <taxon>Myxococcota</taxon>
        <taxon>Polyangia</taxon>
        <taxon>Polyangiales</taxon>
        <taxon>Polyangiaceae</taxon>
        <taxon>Sorangium</taxon>
    </lineage>
</organism>
<comment type="caution">
    <text evidence="3">The sequence shown here is derived from an EMBL/GenBank/DDBJ whole genome shotgun (WGS) entry which is preliminary data.</text>
</comment>
<dbReference type="InterPro" id="IPR008984">
    <property type="entry name" value="SMAD_FHA_dom_sf"/>
</dbReference>
<dbReference type="Pfam" id="PF00498">
    <property type="entry name" value="FHA"/>
    <property type="match status" value="1"/>
</dbReference>
<evidence type="ECO:0000313" key="3">
    <source>
        <dbReference type="EMBL" id="KYG03091.1"/>
    </source>
</evidence>
<accession>A0A150TEI3</accession>
<name>A0A150TEI3_SORCE</name>
<reference evidence="3 4" key="1">
    <citation type="submission" date="2014-02" db="EMBL/GenBank/DDBJ databases">
        <title>The small core and large imbalanced accessory genome model reveals a collaborative survival strategy of Sorangium cellulosum strains in nature.</title>
        <authorList>
            <person name="Han K."/>
            <person name="Peng R."/>
            <person name="Blom J."/>
            <person name="Li Y.-Z."/>
        </authorList>
    </citation>
    <scope>NUCLEOTIDE SEQUENCE [LARGE SCALE GENOMIC DNA]</scope>
    <source>
        <strain evidence="3 4">So0007-03</strain>
    </source>
</reference>
<dbReference type="EMBL" id="JEME01002804">
    <property type="protein sequence ID" value="KYG03091.1"/>
    <property type="molecule type" value="Genomic_DNA"/>
</dbReference>
<dbReference type="Gene3D" id="2.60.200.20">
    <property type="match status" value="1"/>
</dbReference>
<dbReference type="SUPFAM" id="SSF49879">
    <property type="entry name" value="SMAD/FHA domain"/>
    <property type="match status" value="1"/>
</dbReference>
<evidence type="ECO:0000259" key="2">
    <source>
        <dbReference type="PROSITE" id="PS50006"/>
    </source>
</evidence>
<dbReference type="InterPro" id="IPR000253">
    <property type="entry name" value="FHA_dom"/>
</dbReference>
<feature type="region of interest" description="Disordered" evidence="1">
    <location>
        <begin position="102"/>
        <end position="121"/>
    </location>
</feature>
<dbReference type="CDD" id="cd00060">
    <property type="entry name" value="FHA"/>
    <property type="match status" value="1"/>
</dbReference>
<feature type="domain" description="FHA" evidence="2">
    <location>
        <begin position="28"/>
        <end position="78"/>
    </location>
</feature>
<evidence type="ECO:0000256" key="1">
    <source>
        <dbReference type="SAM" id="MobiDB-lite"/>
    </source>
</evidence>
<proteinExistence type="predicted"/>
<dbReference type="InterPro" id="IPR025391">
    <property type="entry name" value="DUF4123"/>
</dbReference>
<dbReference type="Pfam" id="PF13503">
    <property type="entry name" value="DUF4123"/>
    <property type="match status" value="1"/>
</dbReference>
<dbReference type="SMART" id="SM00240">
    <property type="entry name" value="FHA"/>
    <property type="match status" value="1"/>
</dbReference>